<reference evidence="1 2" key="1">
    <citation type="journal article" date="2021" name="Elife">
        <title>Chloroplast acquisition without the gene transfer in kleptoplastic sea slugs, Plakobranchus ocellatus.</title>
        <authorList>
            <person name="Maeda T."/>
            <person name="Takahashi S."/>
            <person name="Yoshida T."/>
            <person name="Shimamura S."/>
            <person name="Takaki Y."/>
            <person name="Nagai Y."/>
            <person name="Toyoda A."/>
            <person name="Suzuki Y."/>
            <person name="Arimoto A."/>
            <person name="Ishii H."/>
            <person name="Satoh N."/>
            <person name="Nishiyama T."/>
            <person name="Hasebe M."/>
            <person name="Maruyama T."/>
            <person name="Minagawa J."/>
            <person name="Obokata J."/>
            <person name="Shigenobu S."/>
        </authorList>
    </citation>
    <scope>NUCLEOTIDE SEQUENCE [LARGE SCALE GENOMIC DNA]</scope>
</reference>
<name>A0AAV4BR14_9GAST</name>
<proteinExistence type="predicted"/>
<keyword evidence="2" id="KW-1185">Reference proteome</keyword>
<dbReference type="AlphaFoldDB" id="A0AAV4BR14"/>
<gene>
    <name evidence="1" type="ORF">PoB_004807800</name>
</gene>
<dbReference type="Proteomes" id="UP000735302">
    <property type="component" value="Unassembled WGS sequence"/>
</dbReference>
<evidence type="ECO:0000313" key="1">
    <source>
        <dbReference type="EMBL" id="GFO21573.1"/>
    </source>
</evidence>
<dbReference type="EMBL" id="BLXT01005266">
    <property type="protein sequence ID" value="GFO21573.1"/>
    <property type="molecule type" value="Genomic_DNA"/>
</dbReference>
<comment type="caution">
    <text evidence="1">The sequence shown here is derived from an EMBL/GenBank/DDBJ whole genome shotgun (WGS) entry which is preliminary data.</text>
</comment>
<evidence type="ECO:0000313" key="2">
    <source>
        <dbReference type="Proteomes" id="UP000735302"/>
    </source>
</evidence>
<accession>A0AAV4BR14</accession>
<organism evidence="1 2">
    <name type="scientific">Plakobranchus ocellatus</name>
    <dbReference type="NCBI Taxonomy" id="259542"/>
    <lineage>
        <taxon>Eukaryota</taxon>
        <taxon>Metazoa</taxon>
        <taxon>Spiralia</taxon>
        <taxon>Lophotrochozoa</taxon>
        <taxon>Mollusca</taxon>
        <taxon>Gastropoda</taxon>
        <taxon>Heterobranchia</taxon>
        <taxon>Euthyneura</taxon>
        <taxon>Panpulmonata</taxon>
        <taxon>Sacoglossa</taxon>
        <taxon>Placobranchoidea</taxon>
        <taxon>Plakobranchidae</taxon>
        <taxon>Plakobranchus</taxon>
    </lineage>
</organism>
<protein>
    <submittedName>
        <fullName evidence="1">Uncharacterized protein</fullName>
    </submittedName>
</protein>
<sequence>MVNAFLGDNQSCPAHLSVLLIDEILRGSKRLTSANRKLLRRSSFYSAEAIARCFFVLHSFHKLALCLKRYNDVTIQGCNDFNVYEACRLFLRFILNIDDSHMVKVRDAVDMGKKKARLLRHCLNFSSATHKT</sequence>